<dbReference type="PANTHER" id="PTHR36973">
    <property type="entry name" value="SLL1456 PROTEIN-RELATED"/>
    <property type="match status" value="1"/>
</dbReference>
<evidence type="ECO:0000259" key="1">
    <source>
        <dbReference type="Pfam" id="PF05050"/>
    </source>
</evidence>
<dbReference type="Pfam" id="PF05050">
    <property type="entry name" value="Methyltransf_21"/>
    <property type="match status" value="1"/>
</dbReference>
<accession>A0A849SLA3</accession>
<organism evidence="2 3">
    <name type="scientific">Eiseniibacteriota bacterium</name>
    <dbReference type="NCBI Taxonomy" id="2212470"/>
    <lineage>
        <taxon>Bacteria</taxon>
        <taxon>Candidatus Eiseniibacteriota</taxon>
    </lineage>
</organism>
<keyword evidence="2" id="KW-0489">Methyltransferase</keyword>
<dbReference type="GO" id="GO:0032259">
    <property type="term" value="P:methylation"/>
    <property type="evidence" value="ECO:0007669"/>
    <property type="project" value="UniProtKB-KW"/>
</dbReference>
<evidence type="ECO:0000313" key="2">
    <source>
        <dbReference type="EMBL" id="NOT34523.1"/>
    </source>
</evidence>
<name>A0A849SLA3_UNCEI</name>
<dbReference type="EMBL" id="JABFRW010000128">
    <property type="protein sequence ID" value="NOT34523.1"/>
    <property type="molecule type" value="Genomic_DNA"/>
</dbReference>
<comment type="caution">
    <text evidence="2">The sequence shown here is derived from an EMBL/GenBank/DDBJ whole genome shotgun (WGS) entry which is preliminary data.</text>
</comment>
<gene>
    <name evidence="2" type="ORF">HOP12_10175</name>
</gene>
<reference evidence="2 3" key="1">
    <citation type="submission" date="2020-04" db="EMBL/GenBank/DDBJ databases">
        <title>Metagenomic profiling of ammonia- and methane-oxidizing microorganisms in a Dutch drinking water treatment plant.</title>
        <authorList>
            <person name="Poghosyan L."/>
            <person name="Leucker S."/>
        </authorList>
    </citation>
    <scope>NUCLEOTIDE SEQUENCE [LARGE SCALE GENOMIC DNA]</scope>
    <source>
        <strain evidence="2">S-RSF-IL-03</strain>
    </source>
</reference>
<dbReference type="InterPro" id="IPR029063">
    <property type="entry name" value="SAM-dependent_MTases_sf"/>
</dbReference>
<sequence>MRRMISLPRRAVHAYRDVRIRLLGKAPSWRRVSRDLEMQIDPSDWMDRAFYLGTYDPALLWLVRRVVRPGHHALDVGAQKGFVSLHLARAVGAAGRVLAFEPDPRMHAQLERHRDRNRLGWLDIEPLALGRESATSSFALSRVAGWSSLFPNPEALSAMSERVEIPVRSLDELVRTAAVRLDPRRLSFVKIDVEGAEPLALQGMRETLATADATLWVEVNRASLAAAGSTPGSISEALESAGYRALLPRFSRRLGLPHVTLEPLRSLDDVPHEVFDVVGQRASSPPLVRSGR</sequence>
<dbReference type="InterPro" id="IPR053188">
    <property type="entry name" value="FkbM_Methyltransferase"/>
</dbReference>
<proteinExistence type="predicted"/>
<evidence type="ECO:0000313" key="3">
    <source>
        <dbReference type="Proteomes" id="UP000580839"/>
    </source>
</evidence>
<keyword evidence="2" id="KW-0808">Transferase</keyword>
<dbReference type="Proteomes" id="UP000580839">
    <property type="component" value="Unassembled WGS sequence"/>
</dbReference>
<dbReference type="InterPro" id="IPR006342">
    <property type="entry name" value="FkbM_mtfrase"/>
</dbReference>
<dbReference type="SUPFAM" id="SSF53335">
    <property type="entry name" value="S-adenosyl-L-methionine-dependent methyltransferases"/>
    <property type="match status" value="1"/>
</dbReference>
<dbReference type="NCBIfam" id="TIGR01444">
    <property type="entry name" value="fkbM_fam"/>
    <property type="match status" value="1"/>
</dbReference>
<dbReference type="PANTHER" id="PTHR36973:SF4">
    <property type="entry name" value="NODULATION PROTEIN"/>
    <property type="match status" value="1"/>
</dbReference>
<protein>
    <submittedName>
        <fullName evidence="2">FkbM family methyltransferase</fullName>
    </submittedName>
</protein>
<dbReference type="GO" id="GO:0008171">
    <property type="term" value="F:O-methyltransferase activity"/>
    <property type="evidence" value="ECO:0007669"/>
    <property type="project" value="TreeGrafter"/>
</dbReference>
<dbReference type="AlphaFoldDB" id="A0A849SLA3"/>
<dbReference type="Gene3D" id="3.40.50.150">
    <property type="entry name" value="Vaccinia Virus protein VP39"/>
    <property type="match status" value="1"/>
</dbReference>
<feature type="domain" description="Methyltransferase FkbM" evidence="1">
    <location>
        <begin position="75"/>
        <end position="244"/>
    </location>
</feature>